<keyword evidence="9 16" id="KW-0547">Nucleotide-binding</keyword>
<dbReference type="CDD" id="cd24015">
    <property type="entry name" value="ASKHA_NBD_PanK-III"/>
    <property type="match status" value="1"/>
</dbReference>
<feature type="binding site" evidence="16">
    <location>
        <begin position="123"/>
        <end position="126"/>
    </location>
    <ligand>
        <name>substrate</name>
    </ligand>
</feature>
<evidence type="ECO:0000256" key="13">
    <source>
        <dbReference type="ARBA" id="ARBA00022993"/>
    </source>
</evidence>
<evidence type="ECO:0000256" key="8">
    <source>
        <dbReference type="ARBA" id="ARBA00022679"/>
    </source>
</evidence>
<evidence type="ECO:0000256" key="12">
    <source>
        <dbReference type="ARBA" id="ARBA00022958"/>
    </source>
</evidence>
<comment type="subcellular location">
    <subcellularLocation>
        <location evidence="3 16">Cytoplasm</location>
    </subcellularLocation>
</comment>
<evidence type="ECO:0000256" key="1">
    <source>
        <dbReference type="ARBA" id="ARBA00001206"/>
    </source>
</evidence>
<dbReference type="AlphaFoldDB" id="A0A2U3KJE9"/>
<evidence type="ECO:0000256" key="5">
    <source>
        <dbReference type="ARBA" id="ARBA00011738"/>
    </source>
</evidence>
<gene>
    <name evidence="16 18" type="primary">coaX</name>
    <name evidence="18" type="ORF">SBA1_290029</name>
</gene>
<feature type="binding site" evidence="16">
    <location>
        <position position="148"/>
    </location>
    <ligand>
        <name>ATP</name>
        <dbReference type="ChEBI" id="CHEBI:30616"/>
    </ligand>
</feature>
<dbReference type="GO" id="GO:0005737">
    <property type="term" value="C:cytoplasm"/>
    <property type="evidence" value="ECO:0007669"/>
    <property type="project" value="UniProtKB-SubCell"/>
</dbReference>
<dbReference type="NCBIfam" id="NF009855">
    <property type="entry name" value="PRK13321.1"/>
    <property type="match status" value="1"/>
</dbReference>
<dbReference type="InterPro" id="IPR004619">
    <property type="entry name" value="Type_III_PanK"/>
</dbReference>
<sequence length="310" mass="33190">MLLVLDVGNTNTVLGVFARVAKVHAGGDLDEPSRYERLLANWRVATSRTSTVDEYGVLFRNLFSMAGLEVKGIHGIVISSVVPPLDPVLRQVCERYFNLRPLFIEPGVKTGMPVHYDNPAEVGADRIVNAVAAFEKYGGPCVIVDFGTATTFDCVSAKGEYLGGVICPGIGVSADALFEHTARLPRVEIRKPGRVIGSNTVGSLQSGLYYGYLGLVDGIIELLLAELGPETRVTATGGLGPLIGTGSKYIKNVDDFLTLEGLRIIWERNAAVRREAPAAKTKAEPKLASKPPSKPKNGGGEQAKSLSRSR</sequence>
<comment type="catalytic activity">
    <reaction evidence="1 16">
        <text>(R)-pantothenate + ATP = (R)-4'-phosphopantothenate + ADP + H(+)</text>
        <dbReference type="Rhea" id="RHEA:16373"/>
        <dbReference type="ChEBI" id="CHEBI:10986"/>
        <dbReference type="ChEBI" id="CHEBI:15378"/>
        <dbReference type="ChEBI" id="CHEBI:29032"/>
        <dbReference type="ChEBI" id="CHEBI:30616"/>
        <dbReference type="ChEBI" id="CHEBI:456216"/>
        <dbReference type="EC" id="2.7.1.33"/>
    </reaction>
</comment>
<dbReference type="OrthoDB" id="9804707at2"/>
<dbReference type="InterPro" id="IPR043129">
    <property type="entry name" value="ATPase_NBD"/>
</dbReference>
<evidence type="ECO:0000313" key="19">
    <source>
        <dbReference type="Proteomes" id="UP000238701"/>
    </source>
</evidence>
<proteinExistence type="inferred from homology"/>
<feature type="binding site" evidence="16">
    <location>
        <position position="116"/>
    </location>
    <ligand>
        <name>substrate</name>
    </ligand>
</feature>
<dbReference type="GO" id="GO:0005524">
    <property type="term" value="F:ATP binding"/>
    <property type="evidence" value="ECO:0007669"/>
    <property type="project" value="UniProtKB-UniRule"/>
</dbReference>
<evidence type="ECO:0000256" key="2">
    <source>
        <dbReference type="ARBA" id="ARBA00001958"/>
    </source>
</evidence>
<reference evidence="19" key="1">
    <citation type="submission" date="2018-02" db="EMBL/GenBank/DDBJ databases">
        <authorList>
            <person name="Hausmann B."/>
        </authorList>
    </citation>
    <scope>NUCLEOTIDE SEQUENCE [LARGE SCALE GENOMIC DNA]</scope>
    <source>
        <strain evidence="19">Peat soil MAG SbA1</strain>
    </source>
</reference>
<dbReference type="EC" id="2.7.1.33" evidence="6 16"/>
<dbReference type="GO" id="GO:0015937">
    <property type="term" value="P:coenzyme A biosynthetic process"/>
    <property type="evidence" value="ECO:0007669"/>
    <property type="project" value="UniProtKB-UniRule"/>
</dbReference>
<comment type="subunit">
    <text evidence="5 16">Homodimer.</text>
</comment>
<comment type="cofactor">
    <cofactor evidence="16">
        <name>NH4(+)</name>
        <dbReference type="ChEBI" id="CHEBI:28938"/>
    </cofactor>
    <cofactor evidence="16">
        <name>K(+)</name>
        <dbReference type="ChEBI" id="CHEBI:29103"/>
    </cofactor>
    <text evidence="16">A monovalent cation. Ammonium or potassium.</text>
</comment>
<dbReference type="PANTHER" id="PTHR34265:SF1">
    <property type="entry name" value="TYPE III PANTOTHENATE KINASE"/>
    <property type="match status" value="1"/>
</dbReference>
<evidence type="ECO:0000256" key="14">
    <source>
        <dbReference type="ARBA" id="ARBA00038036"/>
    </source>
</evidence>
<evidence type="ECO:0000256" key="3">
    <source>
        <dbReference type="ARBA" id="ARBA00004496"/>
    </source>
</evidence>
<comment type="pathway">
    <text evidence="4 16">Cofactor biosynthesis; coenzyme A biosynthesis; CoA from (R)-pantothenate: step 1/5.</text>
</comment>
<protein>
    <recommendedName>
        <fullName evidence="15 16">Type III pantothenate kinase</fullName>
        <ecNumber evidence="6 16">2.7.1.33</ecNumber>
    </recommendedName>
    <alternativeName>
        <fullName evidence="16">PanK-III</fullName>
    </alternativeName>
    <alternativeName>
        <fullName evidence="16">Pantothenic acid kinase</fullName>
    </alternativeName>
</protein>
<evidence type="ECO:0000256" key="4">
    <source>
        <dbReference type="ARBA" id="ARBA00005225"/>
    </source>
</evidence>
<feature type="region of interest" description="Disordered" evidence="17">
    <location>
        <begin position="274"/>
        <end position="310"/>
    </location>
</feature>
<feature type="binding site" evidence="16">
    <location>
        <begin position="6"/>
        <end position="13"/>
    </location>
    <ligand>
        <name>ATP</name>
        <dbReference type="ChEBI" id="CHEBI:30616"/>
    </ligand>
</feature>
<dbReference type="SUPFAM" id="SSF53067">
    <property type="entry name" value="Actin-like ATPase domain"/>
    <property type="match status" value="2"/>
</dbReference>
<keyword evidence="7 16" id="KW-0963">Cytoplasm</keyword>
<feature type="binding site" evidence="16">
    <location>
        <position position="200"/>
    </location>
    <ligand>
        <name>substrate</name>
    </ligand>
</feature>
<keyword evidence="10 16" id="KW-0418">Kinase</keyword>
<dbReference type="Gene3D" id="3.30.420.40">
    <property type="match status" value="2"/>
</dbReference>
<evidence type="ECO:0000313" key="18">
    <source>
        <dbReference type="EMBL" id="SPF39667.1"/>
    </source>
</evidence>
<comment type="similarity">
    <text evidence="14 16">Belongs to the type III pantothenate kinase family.</text>
</comment>
<dbReference type="GO" id="GO:0046872">
    <property type="term" value="F:metal ion binding"/>
    <property type="evidence" value="ECO:0007669"/>
    <property type="project" value="UniProtKB-KW"/>
</dbReference>
<keyword evidence="13 16" id="KW-0173">Coenzyme A biosynthesis</keyword>
<evidence type="ECO:0000256" key="15">
    <source>
        <dbReference type="ARBA" id="ARBA00040883"/>
    </source>
</evidence>
<name>A0A2U3KJE9_9BACT</name>
<comment type="cofactor">
    <cofactor evidence="2">
        <name>K(+)</name>
        <dbReference type="ChEBI" id="CHEBI:29103"/>
    </cofactor>
</comment>
<evidence type="ECO:0000256" key="17">
    <source>
        <dbReference type="SAM" id="MobiDB-lite"/>
    </source>
</evidence>
<dbReference type="GO" id="GO:0004594">
    <property type="term" value="F:pantothenate kinase activity"/>
    <property type="evidence" value="ECO:0007669"/>
    <property type="project" value="UniProtKB-UniRule"/>
</dbReference>
<feature type="binding site" evidence="16">
    <location>
        <position position="145"/>
    </location>
    <ligand>
        <name>K(+)</name>
        <dbReference type="ChEBI" id="CHEBI:29103"/>
    </ligand>
</feature>
<dbReference type="Pfam" id="PF03309">
    <property type="entry name" value="Pan_kinase"/>
    <property type="match status" value="1"/>
</dbReference>
<keyword evidence="8 16" id="KW-0808">Transferase</keyword>
<keyword evidence="16" id="KW-0479">Metal-binding</keyword>
<evidence type="ECO:0000256" key="10">
    <source>
        <dbReference type="ARBA" id="ARBA00022777"/>
    </source>
</evidence>
<feature type="active site" description="Proton acceptor" evidence="16">
    <location>
        <position position="125"/>
    </location>
</feature>
<evidence type="ECO:0000256" key="9">
    <source>
        <dbReference type="ARBA" id="ARBA00022741"/>
    </source>
</evidence>
<dbReference type="PANTHER" id="PTHR34265">
    <property type="entry name" value="TYPE III PANTOTHENATE KINASE"/>
    <property type="match status" value="1"/>
</dbReference>
<keyword evidence="12 16" id="KW-0630">Potassium</keyword>
<evidence type="ECO:0000256" key="11">
    <source>
        <dbReference type="ARBA" id="ARBA00022840"/>
    </source>
</evidence>
<evidence type="ECO:0000256" key="7">
    <source>
        <dbReference type="ARBA" id="ARBA00022490"/>
    </source>
</evidence>
<dbReference type="EMBL" id="OMOD01000121">
    <property type="protein sequence ID" value="SPF39667.1"/>
    <property type="molecule type" value="Genomic_DNA"/>
</dbReference>
<dbReference type="UniPathway" id="UPA00241">
    <property type="reaction ID" value="UER00352"/>
</dbReference>
<feature type="compositionally biased region" description="Basic and acidic residues" evidence="17">
    <location>
        <begin position="274"/>
        <end position="287"/>
    </location>
</feature>
<dbReference type="NCBIfam" id="TIGR00671">
    <property type="entry name" value="baf"/>
    <property type="match status" value="1"/>
</dbReference>
<evidence type="ECO:0000256" key="6">
    <source>
        <dbReference type="ARBA" id="ARBA00012102"/>
    </source>
</evidence>
<evidence type="ECO:0000256" key="16">
    <source>
        <dbReference type="HAMAP-Rule" id="MF_01274"/>
    </source>
</evidence>
<accession>A0A2U3KJE9</accession>
<dbReference type="HAMAP" id="MF_01274">
    <property type="entry name" value="Pantothen_kinase_3"/>
    <property type="match status" value="1"/>
</dbReference>
<dbReference type="Proteomes" id="UP000238701">
    <property type="component" value="Unassembled WGS sequence"/>
</dbReference>
<comment type="function">
    <text evidence="16">Catalyzes the phosphorylation of pantothenate (Pan), the first step in CoA biosynthesis.</text>
</comment>
<keyword evidence="11 16" id="KW-0067">ATP-binding</keyword>
<organism evidence="18 19">
    <name type="scientific">Candidatus Sulfotelmatobacter kueseliae</name>
    <dbReference type="NCBI Taxonomy" id="2042962"/>
    <lineage>
        <taxon>Bacteria</taxon>
        <taxon>Pseudomonadati</taxon>
        <taxon>Acidobacteriota</taxon>
        <taxon>Terriglobia</taxon>
        <taxon>Terriglobales</taxon>
        <taxon>Candidatus Korobacteraceae</taxon>
        <taxon>Candidatus Sulfotelmatobacter</taxon>
    </lineage>
</organism>